<dbReference type="Proteomes" id="UP000076630">
    <property type="component" value="Unassembled WGS sequence"/>
</dbReference>
<organism evidence="2 3">
    <name type="scientific">Myroides marinus</name>
    <dbReference type="NCBI Taxonomy" id="703342"/>
    <lineage>
        <taxon>Bacteria</taxon>
        <taxon>Pseudomonadati</taxon>
        <taxon>Bacteroidota</taxon>
        <taxon>Flavobacteriia</taxon>
        <taxon>Flavobacteriales</taxon>
        <taxon>Flavobacteriaceae</taxon>
        <taxon>Myroides</taxon>
    </lineage>
</organism>
<keyword evidence="1" id="KW-0812">Transmembrane</keyword>
<feature type="transmembrane region" description="Helical" evidence="1">
    <location>
        <begin position="21"/>
        <end position="47"/>
    </location>
</feature>
<name>A0A165QU66_9FLAO</name>
<dbReference type="RefSeq" id="WP_038986035.1">
    <property type="nucleotide sequence ID" value="NZ_JWJO01000019.1"/>
</dbReference>
<keyword evidence="1" id="KW-0472">Membrane</keyword>
<dbReference type="OrthoDB" id="1247351at2"/>
<keyword evidence="3" id="KW-1185">Reference proteome</keyword>
<accession>A0A165QU66</accession>
<proteinExistence type="predicted"/>
<evidence type="ECO:0000313" key="2">
    <source>
        <dbReference type="EMBL" id="KZE76622.1"/>
    </source>
</evidence>
<dbReference type="EMBL" id="LQNU01000076">
    <property type="protein sequence ID" value="KZE76622.1"/>
    <property type="molecule type" value="Genomic_DNA"/>
</dbReference>
<dbReference type="AlphaFoldDB" id="A0A165QU66"/>
<keyword evidence="1" id="KW-1133">Transmembrane helix</keyword>
<reference evidence="2 3" key="1">
    <citation type="submission" date="2016-01" db="EMBL/GenBank/DDBJ databases">
        <title>Whole genome sequencing of Myroides marinus L41.</title>
        <authorList>
            <person name="Hong K.W."/>
        </authorList>
    </citation>
    <scope>NUCLEOTIDE SEQUENCE [LARGE SCALE GENOMIC DNA]</scope>
    <source>
        <strain evidence="2 3">L41</strain>
    </source>
</reference>
<sequence>MRYSSSNFPELMSATSTRYTIGIRIILILFFILLLSLFYIIPFVLFIDSTTTLETYILLFLYILLLTYGTYKLVKKIREDKKNTTQQIIINHKGIHYHKLNGNIESILYSELTKSNNPYTEDIYAKTIGINESRRTVLKLFHKGIEKSIPFQHTNIFFTQLSINRRELRSHFIQGITLFRPDLKISQQVFTSFFINPTNFEFDKKKYIQTIFLAIILIIIILTLVIISI</sequence>
<feature type="transmembrane region" description="Helical" evidence="1">
    <location>
        <begin position="207"/>
        <end position="227"/>
    </location>
</feature>
<comment type="caution">
    <text evidence="2">The sequence shown here is derived from an EMBL/GenBank/DDBJ whole genome shotgun (WGS) entry which is preliminary data.</text>
</comment>
<evidence type="ECO:0000256" key="1">
    <source>
        <dbReference type="SAM" id="Phobius"/>
    </source>
</evidence>
<protein>
    <submittedName>
        <fullName evidence="2">Uncharacterized protein</fullName>
    </submittedName>
</protein>
<evidence type="ECO:0000313" key="3">
    <source>
        <dbReference type="Proteomes" id="UP000076630"/>
    </source>
</evidence>
<feature type="transmembrane region" description="Helical" evidence="1">
    <location>
        <begin position="53"/>
        <end position="74"/>
    </location>
</feature>
<gene>
    <name evidence="2" type="ORF">AV926_15890</name>
</gene>